<feature type="compositionally biased region" description="Basic and acidic residues" evidence="2">
    <location>
        <begin position="781"/>
        <end position="803"/>
    </location>
</feature>
<feature type="compositionally biased region" description="Polar residues" evidence="2">
    <location>
        <begin position="114"/>
        <end position="124"/>
    </location>
</feature>
<dbReference type="GO" id="GO:0005829">
    <property type="term" value="C:cytosol"/>
    <property type="evidence" value="ECO:0007669"/>
    <property type="project" value="Ensembl"/>
</dbReference>
<feature type="region of interest" description="Disordered" evidence="2">
    <location>
        <begin position="1"/>
        <end position="23"/>
    </location>
</feature>
<dbReference type="GO" id="GO:0036064">
    <property type="term" value="C:ciliary basal body"/>
    <property type="evidence" value="ECO:0007669"/>
    <property type="project" value="Ensembl"/>
</dbReference>
<keyword evidence="4" id="KW-1185">Reference proteome</keyword>
<dbReference type="GeneTree" id="ENSGT00610000086191"/>
<evidence type="ECO:0000256" key="1">
    <source>
        <dbReference type="SAM" id="Coils"/>
    </source>
</evidence>
<dbReference type="OMA" id="HSGYQPG"/>
<feature type="coiled-coil region" evidence="1">
    <location>
        <begin position="207"/>
        <end position="234"/>
    </location>
</feature>
<feature type="region of interest" description="Disordered" evidence="2">
    <location>
        <begin position="393"/>
        <end position="419"/>
    </location>
</feature>
<evidence type="ECO:0000313" key="4">
    <source>
        <dbReference type="Proteomes" id="UP000002279"/>
    </source>
</evidence>
<dbReference type="InParanoid" id="A0A6I8PFL1"/>
<proteinExistence type="predicted"/>
<reference evidence="3" key="3">
    <citation type="submission" date="2025-09" db="UniProtKB">
        <authorList>
            <consortium name="Ensembl"/>
        </authorList>
    </citation>
    <scope>IDENTIFICATION</scope>
    <source>
        <strain evidence="3">Glennie</strain>
    </source>
</reference>
<evidence type="ECO:0000256" key="2">
    <source>
        <dbReference type="SAM" id="MobiDB-lite"/>
    </source>
</evidence>
<feature type="region of interest" description="Disordered" evidence="2">
    <location>
        <begin position="578"/>
        <end position="875"/>
    </location>
</feature>
<evidence type="ECO:0000313" key="3">
    <source>
        <dbReference type="Ensembl" id="ENSOANP00000051512.1"/>
    </source>
</evidence>
<gene>
    <name evidence="3" type="primary">CNTROB</name>
</gene>
<dbReference type="FunCoup" id="A0A6I8PFL1">
    <property type="interactions" value="656"/>
</dbReference>
<sequence length="875" mass="97339">MAPPSSRPGSPLRTEDLLSEAKWPPLSGREASLLVTSQLYTSLHRSRQAEAEARAQLEGPLGSPTPPPSCAPEPREELETLARELSRSLTVGVETSAQRKAGSQHISAMESVRSHLQSMLQASRETAHRHPLAPPGGPERREEDSFDSDSTGTLLNARPLQELSPPSSAAGLDGLFPRCSSLWPGSSRDQPELQGLKDALDTEHTRRRHCERHIQSLQTRVLELQQQLAVALSADRKKDLMIEQLDKTLARVVEGWNRHEAERAEVLRGLQEERQAAELTRGQQQETVARLEQSLSQAMEALSLEQKGASQQQREREVLEEARMALTRSLEREQQRSRSLQAERDEALAGRLDERRQLENLRAALEEQAQAQAQRERQQQDQCQALREEARAQLERERANGQREAQAALEARQQLSSAQAEVRRLEGELDTARRERDALQLENNLIQARCEAQRVQMESKLAVQLEQQMTERLAQVHEGSLRQVTSLREQHRKHVQELTGQHQEEMAAQLAQFKAELAEQEAQRQHVAQDYELRLAREQARVRELRSGHQRLEAQREETVGRLQAMLRTHWEEAHRLLSGSAPPGVPPVSPSPQEEEEEGRPWSAPPPATALKPVLQQTRGPEEAGSLTLGRCPSPDLSSLLGPSFLSQQNFQPLEPQPDVTPPPGKSPPTDPARPDPTPDPLRCLSTQLTASPAFRSKTPAPPSDLSRYPLRSLQWEDARPVPRPPPPVHKTKVPLAKTTSLFRGPEAPRSPTQGRGGRGGRTGDPPGSPEKGELAGGRGETEQRGTQGRGRERGERRERSRQAVSPSAPIPKLWALGDRSPRSLQTHLGLISGLVPPQPVPRRPTHKVEKPPGRKKAGPPVPGSTRNRGGIWR</sequence>
<dbReference type="GO" id="GO:1902017">
    <property type="term" value="P:regulation of cilium assembly"/>
    <property type="evidence" value="ECO:0007669"/>
    <property type="project" value="InterPro"/>
</dbReference>
<feature type="region of interest" description="Disordered" evidence="2">
    <location>
        <begin position="44"/>
        <end position="171"/>
    </location>
</feature>
<feature type="compositionally biased region" description="Pro residues" evidence="2">
    <location>
        <begin position="656"/>
        <end position="681"/>
    </location>
</feature>
<protein>
    <submittedName>
        <fullName evidence="3">Centrobin, centriole duplication and spindle assembly protein</fullName>
    </submittedName>
</protein>
<dbReference type="Bgee" id="ENSOANG00000039082">
    <property type="expression patterns" value="Expressed in testis and 7 other cell types or tissues"/>
</dbReference>
<feature type="coiled-coil region" evidence="1">
    <location>
        <begin position="503"/>
        <end position="555"/>
    </location>
</feature>
<name>A0A6I8PFL1_ORNAN</name>
<keyword evidence="1" id="KW-0175">Coiled coil</keyword>
<reference evidence="3 4" key="1">
    <citation type="journal article" date="2008" name="Nature">
        <title>Genome analysis of the platypus reveals unique signatures of evolution.</title>
        <authorList>
            <person name="Warren W.C."/>
            <person name="Hillier L.W."/>
            <person name="Marshall Graves J.A."/>
            <person name="Birney E."/>
            <person name="Ponting C.P."/>
            <person name="Grutzner F."/>
            <person name="Belov K."/>
            <person name="Miller W."/>
            <person name="Clarke L."/>
            <person name="Chinwalla A.T."/>
            <person name="Yang S.P."/>
            <person name="Heger A."/>
            <person name="Locke D.P."/>
            <person name="Miethke P."/>
            <person name="Waters P.D."/>
            <person name="Veyrunes F."/>
            <person name="Fulton L."/>
            <person name="Fulton B."/>
            <person name="Graves T."/>
            <person name="Wallis J."/>
            <person name="Puente X.S."/>
            <person name="Lopez-Otin C."/>
            <person name="Ordonez G.R."/>
            <person name="Eichler E.E."/>
            <person name="Chen L."/>
            <person name="Cheng Z."/>
            <person name="Deakin J.E."/>
            <person name="Alsop A."/>
            <person name="Thompson K."/>
            <person name="Kirby P."/>
            <person name="Papenfuss A.T."/>
            <person name="Wakefield M.J."/>
            <person name="Olender T."/>
            <person name="Lancet D."/>
            <person name="Huttley G.A."/>
            <person name="Smit A.F."/>
            <person name="Pask A."/>
            <person name="Temple-Smith P."/>
            <person name="Batzer M.A."/>
            <person name="Walker J.A."/>
            <person name="Konkel M.K."/>
            <person name="Harris R.S."/>
            <person name="Whittington C.M."/>
            <person name="Wong E.S."/>
            <person name="Gemmell N.J."/>
            <person name="Buschiazzo E."/>
            <person name="Vargas Jentzsch I.M."/>
            <person name="Merkel A."/>
            <person name="Schmitz J."/>
            <person name="Zemann A."/>
            <person name="Churakov G."/>
            <person name="Kriegs J.O."/>
            <person name="Brosius J."/>
            <person name="Murchison E.P."/>
            <person name="Sachidanandam R."/>
            <person name="Smith C."/>
            <person name="Hannon G.J."/>
            <person name="Tsend-Ayush E."/>
            <person name="McMillan D."/>
            <person name="Attenborough R."/>
            <person name="Rens W."/>
            <person name="Ferguson-Smith M."/>
            <person name="Lefevre C.M."/>
            <person name="Sharp J.A."/>
            <person name="Nicholas K.R."/>
            <person name="Ray D.A."/>
            <person name="Kube M."/>
            <person name="Reinhardt R."/>
            <person name="Pringle T.H."/>
            <person name="Taylor J."/>
            <person name="Jones R.C."/>
            <person name="Nixon B."/>
            <person name="Dacheux J.L."/>
            <person name="Niwa H."/>
            <person name="Sekita Y."/>
            <person name="Huang X."/>
            <person name="Stark A."/>
            <person name="Kheradpour P."/>
            <person name="Kellis M."/>
            <person name="Flicek P."/>
            <person name="Chen Y."/>
            <person name="Webber C."/>
            <person name="Hardison R."/>
            <person name="Nelson J."/>
            <person name="Hallsworth-Pepin K."/>
            <person name="Delehaunty K."/>
            <person name="Markovic C."/>
            <person name="Minx P."/>
            <person name="Feng Y."/>
            <person name="Kremitzki C."/>
            <person name="Mitreva M."/>
            <person name="Glasscock J."/>
            <person name="Wylie T."/>
            <person name="Wohldmann P."/>
            <person name="Thiru P."/>
            <person name="Nhan M.N."/>
            <person name="Pohl C.S."/>
            <person name="Smith S.M."/>
            <person name="Hou S."/>
            <person name="Nefedov M."/>
            <person name="de Jong P.J."/>
            <person name="Renfree M.B."/>
            <person name="Mardis E.R."/>
            <person name="Wilson R.K."/>
        </authorList>
    </citation>
    <scope>NUCLEOTIDE SEQUENCE [LARGE SCALE GENOMIC DNA]</scope>
    <source>
        <strain evidence="3 4">Glennie</strain>
    </source>
</reference>
<dbReference type="GO" id="GO:0051299">
    <property type="term" value="P:centrosome separation"/>
    <property type="evidence" value="ECO:0000318"/>
    <property type="project" value="GO_Central"/>
</dbReference>
<dbReference type="PANTHER" id="PTHR34439:SF1">
    <property type="entry name" value="CENTROBIN"/>
    <property type="match status" value="1"/>
</dbReference>
<dbReference type="Ensembl" id="ENSOANT00000056481.1">
    <property type="protein sequence ID" value="ENSOANP00000051512.1"/>
    <property type="gene ID" value="ENSOANG00000039082.1"/>
</dbReference>
<feature type="compositionally biased region" description="Polar residues" evidence="2">
    <location>
        <begin position="87"/>
        <end position="98"/>
    </location>
</feature>
<dbReference type="InterPro" id="IPR038923">
    <property type="entry name" value="Centrobin"/>
</dbReference>
<dbReference type="GO" id="GO:0005813">
    <property type="term" value="C:centrosome"/>
    <property type="evidence" value="ECO:0000318"/>
    <property type="project" value="GO_Central"/>
</dbReference>
<accession>A0A6I8PFL1</accession>
<dbReference type="AlphaFoldDB" id="A0A6I8PFL1"/>
<feature type="compositionally biased region" description="Basic and acidic residues" evidence="2">
    <location>
        <begin position="73"/>
        <end position="86"/>
    </location>
</feature>
<dbReference type="GO" id="GO:1902410">
    <property type="term" value="P:mitotic cytokinetic process"/>
    <property type="evidence" value="ECO:0000318"/>
    <property type="project" value="GO_Central"/>
</dbReference>
<dbReference type="Proteomes" id="UP000002279">
    <property type="component" value="Chromosome X5"/>
</dbReference>
<organism evidence="3 4">
    <name type="scientific">Ornithorhynchus anatinus</name>
    <name type="common">Duckbill platypus</name>
    <dbReference type="NCBI Taxonomy" id="9258"/>
    <lineage>
        <taxon>Eukaryota</taxon>
        <taxon>Metazoa</taxon>
        <taxon>Chordata</taxon>
        <taxon>Craniata</taxon>
        <taxon>Vertebrata</taxon>
        <taxon>Euteleostomi</taxon>
        <taxon>Mammalia</taxon>
        <taxon>Monotremata</taxon>
        <taxon>Ornithorhynchidae</taxon>
        <taxon>Ornithorhynchus</taxon>
    </lineage>
</organism>
<dbReference type="PANTHER" id="PTHR34439">
    <property type="entry name" value="CENTROBIN"/>
    <property type="match status" value="1"/>
</dbReference>
<feature type="compositionally biased region" description="Low complexity" evidence="2">
    <location>
        <begin position="402"/>
        <end position="419"/>
    </location>
</feature>
<feature type="compositionally biased region" description="Low complexity" evidence="2">
    <location>
        <begin position="634"/>
        <end position="648"/>
    </location>
</feature>
<dbReference type="GO" id="GO:0005814">
    <property type="term" value="C:centriole"/>
    <property type="evidence" value="ECO:0000318"/>
    <property type="project" value="GO_Central"/>
</dbReference>
<dbReference type="GO" id="GO:0019904">
    <property type="term" value="F:protein domain specific binding"/>
    <property type="evidence" value="ECO:0007669"/>
    <property type="project" value="Ensembl"/>
</dbReference>
<reference evidence="3" key="2">
    <citation type="submission" date="2025-08" db="UniProtKB">
        <authorList>
            <consortium name="Ensembl"/>
        </authorList>
    </citation>
    <scope>IDENTIFICATION</scope>
    <source>
        <strain evidence="3">Glennie</strain>
    </source>
</reference>
<dbReference type="GO" id="GO:0007099">
    <property type="term" value="P:centriole replication"/>
    <property type="evidence" value="ECO:0000318"/>
    <property type="project" value="GO_Central"/>
</dbReference>